<accession>A0ABR7V6J0</accession>
<name>A0ABR7V6J0_9FLAO</name>
<dbReference type="SUPFAM" id="SSF56935">
    <property type="entry name" value="Porins"/>
    <property type="match status" value="1"/>
</dbReference>
<evidence type="ECO:0000313" key="2">
    <source>
        <dbReference type="Proteomes" id="UP000598350"/>
    </source>
</evidence>
<reference evidence="1 2" key="1">
    <citation type="submission" date="2020-05" db="EMBL/GenBank/DDBJ databases">
        <title>The draft genome sequence of Maribacter arenosus CAU 1321.</title>
        <authorList>
            <person name="Mu L."/>
        </authorList>
    </citation>
    <scope>NUCLEOTIDE SEQUENCE [LARGE SCALE GENOMIC DNA]</scope>
    <source>
        <strain evidence="1 2">CAU 1321</strain>
    </source>
</reference>
<sequence>MGKIKLISKSIALVGIFVFSQVVFSQITNDTITSGEIDTLTLKEPKRLQFGCGFGLNFVGGTTLGLSPNLTYNVSDKVAFGLGVQWNYLSIKNIQNTTTYGANTFFQYRPSQKIMTLLEFAQLRVSTKTEIDDSKNSYWDSALFVGAGFNVTDKISVGAKFNMLYNEDESVYSSPVIPFVNISF</sequence>
<proteinExistence type="predicted"/>
<comment type="caution">
    <text evidence="1">The sequence shown here is derived from an EMBL/GenBank/DDBJ whole genome shotgun (WGS) entry which is preliminary data.</text>
</comment>
<evidence type="ECO:0008006" key="3">
    <source>
        <dbReference type="Google" id="ProtNLM"/>
    </source>
</evidence>
<dbReference type="EMBL" id="JABTCG010000001">
    <property type="protein sequence ID" value="MBD0849311.1"/>
    <property type="molecule type" value="Genomic_DNA"/>
</dbReference>
<keyword evidence="2" id="KW-1185">Reference proteome</keyword>
<gene>
    <name evidence="1" type="ORF">HPE63_01405</name>
</gene>
<protein>
    <recommendedName>
        <fullName evidence="3">Outer membrane protein beta-barrel domain-containing protein</fullName>
    </recommendedName>
</protein>
<organism evidence="1 2">
    <name type="scientific">Maribacter arenosus</name>
    <dbReference type="NCBI Taxonomy" id="1854708"/>
    <lineage>
        <taxon>Bacteria</taxon>
        <taxon>Pseudomonadati</taxon>
        <taxon>Bacteroidota</taxon>
        <taxon>Flavobacteriia</taxon>
        <taxon>Flavobacteriales</taxon>
        <taxon>Flavobacteriaceae</taxon>
        <taxon>Maribacter</taxon>
    </lineage>
</organism>
<dbReference type="Gene3D" id="2.40.160.60">
    <property type="entry name" value="Outer membrane protein transport protein (OMPP1/FadL/TodX)"/>
    <property type="match status" value="1"/>
</dbReference>
<dbReference type="RefSeq" id="WP_188312441.1">
    <property type="nucleotide sequence ID" value="NZ_JABTCG010000001.1"/>
</dbReference>
<dbReference type="Proteomes" id="UP000598350">
    <property type="component" value="Unassembled WGS sequence"/>
</dbReference>
<evidence type="ECO:0000313" key="1">
    <source>
        <dbReference type="EMBL" id="MBD0849311.1"/>
    </source>
</evidence>